<evidence type="ECO:0000313" key="1">
    <source>
        <dbReference type="EMBL" id="RAL39005.1"/>
    </source>
</evidence>
<proteinExistence type="predicted"/>
<dbReference type="EMBL" id="NQVE01000203">
    <property type="protein sequence ID" value="RAL39005.1"/>
    <property type="molecule type" value="Genomic_DNA"/>
</dbReference>
<dbReference type="Proteomes" id="UP000249390">
    <property type="component" value="Unassembled WGS sequence"/>
</dbReference>
<comment type="caution">
    <text evidence="1">The sequence shown here is derived from an EMBL/GenBank/DDBJ whole genome shotgun (WGS) entry which is preliminary data.</text>
</comment>
<accession>A0A328CZU2</accession>
<protein>
    <submittedName>
        <fullName evidence="1">Uncharacterized protein</fullName>
    </submittedName>
</protein>
<evidence type="ECO:0000313" key="2">
    <source>
        <dbReference type="Proteomes" id="UP000249390"/>
    </source>
</evidence>
<organism evidence="1 2">
    <name type="scientific">Cuscuta australis</name>
    <dbReference type="NCBI Taxonomy" id="267555"/>
    <lineage>
        <taxon>Eukaryota</taxon>
        <taxon>Viridiplantae</taxon>
        <taxon>Streptophyta</taxon>
        <taxon>Embryophyta</taxon>
        <taxon>Tracheophyta</taxon>
        <taxon>Spermatophyta</taxon>
        <taxon>Magnoliopsida</taxon>
        <taxon>eudicotyledons</taxon>
        <taxon>Gunneridae</taxon>
        <taxon>Pentapetalae</taxon>
        <taxon>asterids</taxon>
        <taxon>lamiids</taxon>
        <taxon>Solanales</taxon>
        <taxon>Convolvulaceae</taxon>
        <taxon>Cuscuteae</taxon>
        <taxon>Cuscuta</taxon>
        <taxon>Cuscuta subgen. Grammica</taxon>
        <taxon>Cuscuta sect. Cleistogrammica</taxon>
    </lineage>
</organism>
<keyword evidence="2" id="KW-1185">Reference proteome</keyword>
<name>A0A328CZU2_9ASTE</name>
<dbReference type="AlphaFoldDB" id="A0A328CZU2"/>
<sequence>MIKGKTWKLILDPKCLIELKSILLRLESRREGKRGLRVVWRRVKKNKSTLDVVVHATK</sequence>
<gene>
    <name evidence="1" type="ORF">DM860_011491</name>
</gene>
<reference evidence="1 2" key="1">
    <citation type="submission" date="2018-06" db="EMBL/GenBank/DDBJ databases">
        <title>The Genome of Cuscuta australis (Dodder) Provides Insight into the Evolution of Plant Parasitism.</title>
        <authorList>
            <person name="Liu H."/>
        </authorList>
    </citation>
    <scope>NUCLEOTIDE SEQUENCE [LARGE SCALE GENOMIC DNA]</scope>
    <source>
        <strain evidence="2">cv. Yunnan</strain>
        <tissue evidence="1">Vines</tissue>
    </source>
</reference>